<dbReference type="InterPro" id="IPR023617">
    <property type="entry name" value="Tyr-tRNA-ligase_arc/euk-type"/>
</dbReference>
<dbReference type="InterPro" id="IPR002305">
    <property type="entry name" value="aa-tRNA-synth_Ic"/>
</dbReference>
<dbReference type="EMBL" id="JAPFFF010000007">
    <property type="protein sequence ID" value="KAK8886145.1"/>
    <property type="molecule type" value="Genomic_DNA"/>
</dbReference>
<dbReference type="EC" id="6.1.1.1" evidence="1"/>
<evidence type="ECO:0000313" key="11">
    <source>
        <dbReference type="Proteomes" id="UP001470230"/>
    </source>
</evidence>
<sequence length="346" mass="39783">MRSSTPTLSVEKRKQILLSFTEESQGAEMLDELLSRSEPFIAYNGFEPSGRMHIAQAMMTALNTNAIIKAGGFMILYIADIFAKLNHKMGGDINKIRDVGQYFIEVFKACGMDLKHVKFIWATDFIRENCQQYFELVNDISEFATLSRISRTVQTMGRKEGDNLSLSQLIYPCMQATDVFLLNVDVCQLGVDQRKVNMLAIDYATETGRKKPIVLSHHMLMSLKGTSNKMSKSDPDGAIFIEDSREDIIRKINRAICPPDIKENPLFEYIKHIIIRKIYPIVLCRKSYSNIEEVQADFENLIANESQFRTDVADYIDKIIQPIRDHFQTPELQELLRRVESYRVTR</sequence>
<accession>A0ABR2K7W5</accession>
<organism evidence="10 11">
    <name type="scientific">Tritrichomonas musculus</name>
    <dbReference type="NCBI Taxonomy" id="1915356"/>
    <lineage>
        <taxon>Eukaryota</taxon>
        <taxon>Metamonada</taxon>
        <taxon>Parabasalia</taxon>
        <taxon>Tritrichomonadida</taxon>
        <taxon>Tritrichomonadidae</taxon>
        <taxon>Tritrichomonas</taxon>
    </lineage>
</organism>
<dbReference type="InterPro" id="IPR014729">
    <property type="entry name" value="Rossmann-like_a/b/a_fold"/>
</dbReference>
<evidence type="ECO:0000256" key="9">
    <source>
        <dbReference type="RuleBase" id="RU363036"/>
    </source>
</evidence>
<evidence type="ECO:0000256" key="4">
    <source>
        <dbReference type="ARBA" id="ARBA00022840"/>
    </source>
</evidence>
<reference evidence="10 11" key="1">
    <citation type="submission" date="2024-04" db="EMBL/GenBank/DDBJ databases">
        <title>Tritrichomonas musculus Genome.</title>
        <authorList>
            <person name="Alves-Ferreira E."/>
            <person name="Grigg M."/>
            <person name="Lorenzi H."/>
            <person name="Galac M."/>
        </authorList>
    </citation>
    <scope>NUCLEOTIDE SEQUENCE [LARGE SCALE GENOMIC DNA]</scope>
    <source>
        <strain evidence="10 11">EAF2021</strain>
    </source>
</reference>
<evidence type="ECO:0000256" key="8">
    <source>
        <dbReference type="ARBA" id="ARBA00048248"/>
    </source>
</evidence>
<keyword evidence="5 9" id="KW-0648">Protein biosynthesis</keyword>
<comment type="caution">
    <text evidence="10">The sequence shown here is derived from an EMBL/GenBank/DDBJ whole genome shotgun (WGS) entry which is preliminary data.</text>
</comment>
<evidence type="ECO:0000256" key="6">
    <source>
        <dbReference type="ARBA" id="ARBA00023146"/>
    </source>
</evidence>
<gene>
    <name evidence="10" type="ORF">M9Y10_041605</name>
</gene>
<evidence type="ECO:0000256" key="7">
    <source>
        <dbReference type="ARBA" id="ARBA00033323"/>
    </source>
</evidence>
<evidence type="ECO:0000256" key="5">
    <source>
        <dbReference type="ARBA" id="ARBA00022917"/>
    </source>
</evidence>
<dbReference type="NCBIfam" id="NF006330">
    <property type="entry name" value="PRK08560.1"/>
    <property type="match status" value="1"/>
</dbReference>
<dbReference type="SUPFAM" id="SSF52374">
    <property type="entry name" value="Nucleotidylyl transferase"/>
    <property type="match status" value="1"/>
</dbReference>
<comment type="similarity">
    <text evidence="9">Belongs to the class-I aminoacyl-tRNA synthetase family.</text>
</comment>
<dbReference type="Proteomes" id="UP001470230">
    <property type="component" value="Unassembled WGS sequence"/>
</dbReference>
<name>A0ABR2K7W5_9EUKA</name>
<keyword evidence="11" id="KW-1185">Reference proteome</keyword>
<dbReference type="Gene3D" id="3.40.50.620">
    <property type="entry name" value="HUPs"/>
    <property type="match status" value="2"/>
</dbReference>
<dbReference type="InterPro" id="IPR050489">
    <property type="entry name" value="Tyr-tRNA_synthase"/>
</dbReference>
<keyword evidence="2 9" id="KW-0436">Ligase</keyword>
<comment type="catalytic activity">
    <reaction evidence="8">
        <text>tRNA(Tyr) + L-tyrosine + ATP = L-tyrosyl-tRNA(Tyr) + AMP + diphosphate + H(+)</text>
        <dbReference type="Rhea" id="RHEA:10220"/>
        <dbReference type="Rhea" id="RHEA-COMP:9706"/>
        <dbReference type="Rhea" id="RHEA-COMP:9707"/>
        <dbReference type="ChEBI" id="CHEBI:15378"/>
        <dbReference type="ChEBI" id="CHEBI:30616"/>
        <dbReference type="ChEBI" id="CHEBI:33019"/>
        <dbReference type="ChEBI" id="CHEBI:58315"/>
        <dbReference type="ChEBI" id="CHEBI:78442"/>
        <dbReference type="ChEBI" id="CHEBI:78536"/>
        <dbReference type="ChEBI" id="CHEBI:456215"/>
        <dbReference type="EC" id="6.1.1.1"/>
    </reaction>
</comment>
<keyword evidence="4 9" id="KW-0067">ATP-binding</keyword>
<keyword evidence="6 9" id="KW-0030">Aminoacyl-tRNA synthetase</keyword>
<dbReference type="PANTHER" id="PTHR46264">
    <property type="entry name" value="TYROSINE-TRNA LIGASE"/>
    <property type="match status" value="1"/>
</dbReference>
<evidence type="ECO:0000256" key="3">
    <source>
        <dbReference type="ARBA" id="ARBA00022741"/>
    </source>
</evidence>
<protein>
    <recommendedName>
        <fullName evidence="1">tyrosine--tRNA ligase</fullName>
        <ecNumber evidence="1">6.1.1.1</ecNumber>
    </recommendedName>
    <alternativeName>
        <fullName evidence="7">Tyrosyl-tRNA synthetase</fullName>
    </alternativeName>
</protein>
<evidence type="ECO:0000256" key="2">
    <source>
        <dbReference type="ARBA" id="ARBA00022598"/>
    </source>
</evidence>
<keyword evidence="3 9" id="KW-0547">Nucleotide-binding</keyword>
<dbReference type="PANTHER" id="PTHR46264:SF4">
    <property type="entry name" value="TYROSINE--TRNA LIGASE, CYTOPLASMIC"/>
    <property type="match status" value="1"/>
</dbReference>
<evidence type="ECO:0000313" key="10">
    <source>
        <dbReference type="EMBL" id="KAK8886145.1"/>
    </source>
</evidence>
<dbReference type="Pfam" id="PF00579">
    <property type="entry name" value="tRNA-synt_1b"/>
    <property type="match status" value="1"/>
</dbReference>
<dbReference type="PIRSF" id="PIRSF006588">
    <property type="entry name" value="TyrRS_arch_euk"/>
    <property type="match status" value="1"/>
</dbReference>
<proteinExistence type="inferred from homology"/>
<evidence type="ECO:0000256" key="1">
    <source>
        <dbReference type="ARBA" id="ARBA00013160"/>
    </source>
</evidence>